<dbReference type="EMBL" id="GDHC01000751">
    <property type="protein sequence ID" value="JAQ17878.1"/>
    <property type="molecule type" value="Transcribed_RNA"/>
</dbReference>
<keyword evidence="4 5" id="KW-0238">DNA-binding</keyword>
<name>A0A146MDL0_LYGHE</name>
<dbReference type="GO" id="GO:0008270">
    <property type="term" value="F:zinc ion binding"/>
    <property type="evidence" value="ECO:0007669"/>
    <property type="project" value="UniProtKB-KW"/>
</dbReference>
<sequence>MGIVKCVVPGCEDRRSPRHRFPVFDQELYEEWLKRVGNVELLNLDPKYVGSNKRICSVHFSSHCRVPNSTKLKNRSLPTLQLPEFKEKPTEDNSILKYPCKTQTILRTERNRSGESKRIAEDAKPILDHSIDRSQSIDQVFPELNLIDPIASGLTDTKTIPDAGPFENTSATGDEGVIKMEPQDQIFTLIHSFD</sequence>
<protein>
    <recommendedName>
        <fullName evidence="6">THAP-type domain-containing protein</fullName>
    </recommendedName>
</protein>
<dbReference type="Pfam" id="PF05485">
    <property type="entry name" value="THAP"/>
    <property type="match status" value="1"/>
</dbReference>
<gene>
    <name evidence="7" type="ORF">g.44983</name>
</gene>
<dbReference type="InterPro" id="IPR006612">
    <property type="entry name" value="THAP_Znf"/>
</dbReference>
<dbReference type="AlphaFoldDB" id="A0A146MDL0"/>
<keyword evidence="2 5" id="KW-0863">Zinc-finger</keyword>
<proteinExistence type="predicted"/>
<evidence type="ECO:0000256" key="5">
    <source>
        <dbReference type="PROSITE-ProRule" id="PRU00309"/>
    </source>
</evidence>
<reference evidence="7" key="1">
    <citation type="journal article" date="2016" name="Gigascience">
        <title>De novo construction of an expanded transcriptome assembly for the western tarnished plant bug, Lygus hesperus.</title>
        <authorList>
            <person name="Tassone E.E."/>
            <person name="Geib S.M."/>
            <person name="Hall B."/>
            <person name="Fabrick J.A."/>
            <person name="Brent C.S."/>
            <person name="Hull J.J."/>
        </authorList>
    </citation>
    <scope>NUCLEOTIDE SEQUENCE</scope>
</reference>
<keyword evidence="1" id="KW-0479">Metal-binding</keyword>
<dbReference type="SUPFAM" id="SSF57716">
    <property type="entry name" value="Glucocorticoid receptor-like (DNA-binding domain)"/>
    <property type="match status" value="1"/>
</dbReference>
<evidence type="ECO:0000313" key="7">
    <source>
        <dbReference type="EMBL" id="JAQ17878.1"/>
    </source>
</evidence>
<accession>A0A146MDL0</accession>
<feature type="domain" description="THAP-type" evidence="6">
    <location>
        <begin position="1"/>
        <end position="81"/>
    </location>
</feature>
<evidence type="ECO:0000256" key="2">
    <source>
        <dbReference type="ARBA" id="ARBA00022771"/>
    </source>
</evidence>
<evidence type="ECO:0000256" key="1">
    <source>
        <dbReference type="ARBA" id="ARBA00022723"/>
    </source>
</evidence>
<keyword evidence="3" id="KW-0862">Zinc</keyword>
<dbReference type="GO" id="GO:0003677">
    <property type="term" value="F:DNA binding"/>
    <property type="evidence" value="ECO:0007669"/>
    <property type="project" value="UniProtKB-UniRule"/>
</dbReference>
<evidence type="ECO:0000256" key="4">
    <source>
        <dbReference type="ARBA" id="ARBA00023125"/>
    </source>
</evidence>
<dbReference type="PROSITE" id="PS50950">
    <property type="entry name" value="ZF_THAP"/>
    <property type="match status" value="1"/>
</dbReference>
<evidence type="ECO:0000256" key="3">
    <source>
        <dbReference type="ARBA" id="ARBA00022833"/>
    </source>
</evidence>
<evidence type="ECO:0000259" key="6">
    <source>
        <dbReference type="PROSITE" id="PS50950"/>
    </source>
</evidence>
<dbReference type="SMART" id="SM00980">
    <property type="entry name" value="THAP"/>
    <property type="match status" value="1"/>
</dbReference>
<organism evidence="7">
    <name type="scientific">Lygus hesperus</name>
    <name type="common">Western plant bug</name>
    <dbReference type="NCBI Taxonomy" id="30085"/>
    <lineage>
        <taxon>Eukaryota</taxon>
        <taxon>Metazoa</taxon>
        <taxon>Ecdysozoa</taxon>
        <taxon>Arthropoda</taxon>
        <taxon>Hexapoda</taxon>
        <taxon>Insecta</taxon>
        <taxon>Pterygota</taxon>
        <taxon>Neoptera</taxon>
        <taxon>Paraneoptera</taxon>
        <taxon>Hemiptera</taxon>
        <taxon>Heteroptera</taxon>
        <taxon>Panheteroptera</taxon>
        <taxon>Cimicomorpha</taxon>
        <taxon>Miridae</taxon>
        <taxon>Mirini</taxon>
        <taxon>Lygus</taxon>
    </lineage>
</organism>